<keyword evidence="4" id="KW-1185">Reference proteome</keyword>
<protein>
    <recommendedName>
        <fullName evidence="5">MFS transporter</fullName>
    </recommendedName>
</protein>
<dbReference type="PANTHER" id="PTHR11328:SF24">
    <property type="entry name" value="MAJOR FACILITATOR SUPERFAMILY (MFS) PROFILE DOMAIN-CONTAINING PROTEIN"/>
    <property type="match status" value="1"/>
</dbReference>
<dbReference type="SUPFAM" id="SSF103473">
    <property type="entry name" value="MFS general substrate transporter"/>
    <property type="match status" value="1"/>
</dbReference>
<dbReference type="InterPro" id="IPR039672">
    <property type="entry name" value="MFS_2"/>
</dbReference>
<dbReference type="RefSeq" id="WP_148062340.1">
    <property type="nucleotide sequence ID" value="NZ_VRYZ01000001.1"/>
</dbReference>
<dbReference type="EMBL" id="VRYZ01000001">
    <property type="protein sequence ID" value="TXS94484.1"/>
    <property type="molecule type" value="Genomic_DNA"/>
</dbReference>
<feature type="transmembrane region" description="Helical" evidence="2">
    <location>
        <begin position="45"/>
        <end position="66"/>
    </location>
</feature>
<feature type="transmembrane region" description="Helical" evidence="2">
    <location>
        <begin position="315"/>
        <end position="333"/>
    </location>
</feature>
<feature type="transmembrane region" description="Helical" evidence="2">
    <location>
        <begin position="438"/>
        <end position="459"/>
    </location>
</feature>
<dbReference type="Proteomes" id="UP000321933">
    <property type="component" value="Unassembled WGS sequence"/>
</dbReference>
<feature type="transmembrane region" description="Helical" evidence="2">
    <location>
        <begin position="116"/>
        <end position="135"/>
    </location>
</feature>
<keyword evidence="2" id="KW-1133">Transmembrane helix</keyword>
<dbReference type="AlphaFoldDB" id="A0A5C9A3A6"/>
<evidence type="ECO:0000313" key="3">
    <source>
        <dbReference type="EMBL" id="TXS94484.1"/>
    </source>
</evidence>
<dbReference type="GO" id="GO:0005886">
    <property type="term" value="C:plasma membrane"/>
    <property type="evidence" value="ECO:0007669"/>
    <property type="project" value="TreeGrafter"/>
</dbReference>
<dbReference type="InterPro" id="IPR036259">
    <property type="entry name" value="MFS_trans_sf"/>
</dbReference>
<evidence type="ECO:0000256" key="2">
    <source>
        <dbReference type="SAM" id="Phobius"/>
    </source>
</evidence>
<evidence type="ECO:0008006" key="5">
    <source>
        <dbReference type="Google" id="ProtNLM"/>
    </source>
</evidence>
<dbReference type="PANTHER" id="PTHR11328">
    <property type="entry name" value="MAJOR FACILITATOR SUPERFAMILY DOMAIN-CONTAINING PROTEIN"/>
    <property type="match status" value="1"/>
</dbReference>
<name>A0A5C9A3A6_9GAMM</name>
<feature type="transmembrane region" description="Helical" evidence="2">
    <location>
        <begin position="193"/>
        <end position="214"/>
    </location>
</feature>
<feature type="transmembrane region" description="Helical" evidence="2">
    <location>
        <begin position="353"/>
        <end position="377"/>
    </location>
</feature>
<feature type="transmembrane region" description="Helical" evidence="2">
    <location>
        <begin position="248"/>
        <end position="273"/>
    </location>
</feature>
<dbReference type="GO" id="GO:0015293">
    <property type="term" value="F:symporter activity"/>
    <property type="evidence" value="ECO:0007669"/>
    <property type="project" value="InterPro"/>
</dbReference>
<dbReference type="OrthoDB" id="181905at2"/>
<organism evidence="3 4">
    <name type="scientific">Parahaliea aestuarii</name>
    <dbReference type="NCBI Taxonomy" id="1852021"/>
    <lineage>
        <taxon>Bacteria</taxon>
        <taxon>Pseudomonadati</taxon>
        <taxon>Pseudomonadota</taxon>
        <taxon>Gammaproteobacteria</taxon>
        <taxon>Cellvibrionales</taxon>
        <taxon>Halieaceae</taxon>
        <taxon>Parahaliea</taxon>
    </lineage>
</organism>
<feature type="transmembrane region" description="Helical" evidence="2">
    <location>
        <begin position="156"/>
        <end position="178"/>
    </location>
</feature>
<sequence length="487" mass="52304">MHSAQSSETPPLSTPVRLLYGVGSVGYGIKDTAFRSFLLIYYNQVVGMPASLVSAAIMVALVVDAISDPLVGQFSDNLRSRWGRRHPLMYASALPAAASFLLLWMPPEGLSNTGLFIYLVLVASLVRTCITLYEIPSSALAPELTTDYNERTAIASYRYFFGYIGGLGMAFATLYLFLAPTDDYPVGQLNPHGYWLFGVTGAAVMIGTVLLSTLGTHHRIPYLRQPEAQRLSVPETLRHMRRCFSHRGFLAILAFGILKYTAIGMTGALTLYFGTYFWELESRQLALLALDGVVGATLALVLAPRASARFGKRNAAFALAVIAVLVTITPYALRLQGLFLDNDSPALVPTLFLMQAVYATCGIASAILVHAMIGDVVDESALSTGRRAEGLFYAANSFMQKCVSGLGVLMAGLLLSAVGMPEGARPGELPAGVVDNLALAYIPTIAALYIVGASLLWFYRIDRASHEANVARLRAGAEPPLQVGSGS</sequence>
<keyword evidence="2" id="KW-0472">Membrane</keyword>
<evidence type="ECO:0000313" key="4">
    <source>
        <dbReference type="Proteomes" id="UP000321933"/>
    </source>
</evidence>
<reference evidence="3 4" key="1">
    <citation type="submission" date="2019-08" db="EMBL/GenBank/DDBJ databases">
        <title>Parahaliea maris sp. nov., isolated from the surface seawater.</title>
        <authorList>
            <person name="Liu Y."/>
        </authorList>
    </citation>
    <scope>NUCLEOTIDE SEQUENCE [LARGE SCALE GENOMIC DNA]</scope>
    <source>
        <strain evidence="3 4">S2-26</strain>
    </source>
</reference>
<evidence type="ECO:0000256" key="1">
    <source>
        <dbReference type="ARBA" id="ARBA00009617"/>
    </source>
</evidence>
<proteinExistence type="inferred from homology"/>
<comment type="similarity">
    <text evidence="1">Belongs to the sodium:galactoside symporter (TC 2.A.2) family.</text>
</comment>
<feature type="transmembrane region" description="Helical" evidence="2">
    <location>
        <begin position="285"/>
        <end position="303"/>
    </location>
</feature>
<comment type="caution">
    <text evidence="3">The sequence shown here is derived from an EMBL/GenBank/DDBJ whole genome shotgun (WGS) entry which is preliminary data.</text>
</comment>
<dbReference type="GO" id="GO:0008643">
    <property type="term" value="P:carbohydrate transport"/>
    <property type="evidence" value="ECO:0007669"/>
    <property type="project" value="InterPro"/>
</dbReference>
<feature type="transmembrane region" description="Helical" evidence="2">
    <location>
        <begin position="398"/>
        <end position="418"/>
    </location>
</feature>
<feature type="transmembrane region" description="Helical" evidence="2">
    <location>
        <begin position="87"/>
        <end position="104"/>
    </location>
</feature>
<gene>
    <name evidence="3" type="ORF">FVW59_00765</name>
</gene>
<dbReference type="Gene3D" id="1.20.1250.20">
    <property type="entry name" value="MFS general substrate transporter like domains"/>
    <property type="match status" value="1"/>
</dbReference>
<keyword evidence="2" id="KW-0812">Transmembrane</keyword>
<dbReference type="Pfam" id="PF13347">
    <property type="entry name" value="MFS_2"/>
    <property type="match status" value="1"/>
</dbReference>
<accession>A0A5C9A3A6</accession>